<reference evidence="11" key="1">
    <citation type="submission" date="2021-11" db="EMBL/GenBank/DDBJ databases">
        <title>Halomonas sp., isolated from a coastal aquaculture zone in Dongshan Bay.</title>
        <authorList>
            <person name="Lin W."/>
        </authorList>
    </citation>
    <scope>NUCLEOTIDE SEQUENCE</scope>
    <source>
        <strain evidence="11">Yzlin-01</strain>
    </source>
</reference>
<dbReference type="InterPro" id="IPR001967">
    <property type="entry name" value="Peptidase_S11_N"/>
</dbReference>
<accession>A0ABT2EFG7</accession>
<evidence type="ECO:0000313" key="11">
    <source>
        <dbReference type="EMBL" id="MCS2610337.1"/>
    </source>
</evidence>
<evidence type="ECO:0000256" key="2">
    <source>
        <dbReference type="ARBA" id="ARBA00022729"/>
    </source>
</evidence>
<protein>
    <submittedName>
        <fullName evidence="11">SPOR domain-containing protein</fullName>
    </submittedName>
</protein>
<dbReference type="PRINTS" id="PR00725">
    <property type="entry name" value="DADACBPTASE1"/>
</dbReference>
<sequence length="446" mass="47696">MAWLLLLATLLTASAVQAQSNPRYAGIVVDAENGEVLYSENADAPRYPASLTKMMTLYLTFEALNNGSLSLNQELPVSSQAAAMPASKLWLAAGSTISVDNAIRALTVRSANDVAVVLAEALGGSERQFANLMTEKARAIGMLHTTFRNASGLPDDAQSTTARDMVILSARLIQDFPEYYPYFSLTEFTFRGTRHTSHNRLVGSYPGADGLKTGFIRASGFNVATTAVHDGRRMIAVVMGGFSAQSRDTHMADLLDRSFLRAGLRDQPTWLADTHFSREFMSFGGDAPVQPPSAPSRSPQGPGQGSALLATVDHGAPRTQVAAPAQASIPVPSTPPPTQDDPLRAFIEREQVMAGMAPAPSSTRRSAASDWGIQVGAFSQAAQAHQYAEQAASRLPGDVSGQVEVDNVENRVYRARLMALDEPDARHACEALRAQGMDCMVVNASL</sequence>
<evidence type="ECO:0000256" key="6">
    <source>
        <dbReference type="ARBA" id="ARBA00023316"/>
    </source>
</evidence>
<evidence type="ECO:0000259" key="10">
    <source>
        <dbReference type="PROSITE" id="PS51724"/>
    </source>
</evidence>
<dbReference type="RefSeq" id="WP_259036834.1">
    <property type="nucleotide sequence ID" value="NZ_JAJISC010000006.1"/>
</dbReference>
<name>A0ABT2EFG7_9GAMM</name>
<evidence type="ECO:0000256" key="8">
    <source>
        <dbReference type="SAM" id="MobiDB-lite"/>
    </source>
</evidence>
<dbReference type="Gene3D" id="3.30.70.1070">
    <property type="entry name" value="Sporulation related repeat"/>
    <property type="match status" value="1"/>
</dbReference>
<feature type="domain" description="SPOR" evidence="10">
    <location>
        <begin position="365"/>
        <end position="444"/>
    </location>
</feature>
<keyword evidence="4" id="KW-0133">Cell shape</keyword>
<keyword evidence="2 9" id="KW-0732">Signal</keyword>
<keyword evidence="6" id="KW-0961">Cell wall biogenesis/degradation</keyword>
<dbReference type="PROSITE" id="PS51724">
    <property type="entry name" value="SPOR"/>
    <property type="match status" value="1"/>
</dbReference>
<dbReference type="InterPro" id="IPR018044">
    <property type="entry name" value="Peptidase_S11"/>
</dbReference>
<keyword evidence="3" id="KW-0378">Hydrolase</keyword>
<dbReference type="Pfam" id="PF05036">
    <property type="entry name" value="SPOR"/>
    <property type="match status" value="1"/>
</dbReference>
<dbReference type="EMBL" id="JAJISC010000006">
    <property type="protein sequence ID" value="MCS2610337.1"/>
    <property type="molecule type" value="Genomic_DNA"/>
</dbReference>
<evidence type="ECO:0000256" key="1">
    <source>
        <dbReference type="ARBA" id="ARBA00007164"/>
    </source>
</evidence>
<proteinExistence type="inferred from homology"/>
<evidence type="ECO:0000256" key="3">
    <source>
        <dbReference type="ARBA" id="ARBA00022801"/>
    </source>
</evidence>
<feature type="chain" id="PRO_5045525481" evidence="9">
    <location>
        <begin position="19"/>
        <end position="446"/>
    </location>
</feature>
<keyword evidence="12" id="KW-1185">Reference proteome</keyword>
<dbReference type="PANTHER" id="PTHR21581">
    <property type="entry name" value="D-ALANYL-D-ALANINE CARBOXYPEPTIDASE"/>
    <property type="match status" value="1"/>
</dbReference>
<dbReference type="InterPro" id="IPR007730">
    <property type="entry name" value="SPOR-like_dom"/>
</dbReference>
<evidence type="ECO:0000256" key="9">
    <source>
        <dbReference type="SAM" id="SignalP"/>
    </source>
</evidence>
<evidence type="ECO:0000256" key="5">
    <source>
        <dbReference type="ARBA" id="ARBA00022984"/>
    </source>
</evidence>
<feature type="signal peptide" evidence="9">
    <location>
        <begin position="1"/>
        <end position="18"/>
    </location>
</feature>
<dbReference type="InterPro" id="IPR036680">
    <property type="entry name" value="SPOR-like_sf"/>
</dbReference>
<feature type="region of interest" description="Disordered" evidence="8">
    <location>
        <begin position="282"/>
        <end position="341"/>
    </location>
</feature>
<dbReference type="Pfam" id="PF00768">
    <property type="entry name" value="Peptidase_S11"/>
    <property type="match status" value="1"/>
</dbReference>
<organism evidence="11 12">
    <name type="scientific">Halomonas dongshanensis</name>
    <dbReference type="NCBI Taxonomy" id="2890835"/>
    <lineage>
        <taxon>Bacteria</taxon>
        <taxon>Pseudomonadati</taxon>
        <taxon>Pseudomonadota</taxon>
        <taxon>Gammaproteobacteria</taxon>
        <taxon>Oceanospirillales</taxon>
        <taxon>Halomonadaceae</taxon>
        <taxon>Halomonas</taxon>
    </lineage>
</organism>
<dbReference type="Gene3D" id="3.40.710.10">
    <property type="entry name" value="DD-peptidase/beta-lactamase superfamily"/>
    <property type="match status" value="1"/>
</dbReference>
<dbReference type="Proteomes" id="UP001165542">
    <property type="component" value="Unassembled WGS sequence"/>
</dbReference>
<evidence type="ECO:0000256" key="4">
    <source>
        <dbReference type="ARBA" id="ARBA00022960"/>
    </source>
</evidence>
<dbReference type="PANTHER" id="PTHR21581:SF6">
    <property type="entry name" value="TRAFFICKING PROTEIN PARTICLE COMPLEX SUBUNIT 12"/>
    <property type="match status" value="1"/>
</dbReference>
<dbReference type="SUPFAM" id="SSF56601">
    <property type="entry name" value="beta-lactamase/transpeptidase-like"/>
    <property type="match status" value="1"/>
</dbReference>
<comment type="similarity">
    <text evidence="1 7">Belongs to the peptidase S11 family.</text>
</comment>
<dbReference type="InterPro" id="IPR012338">
    <property type="entry name" value="Beta-lactam/transpept-like"/>
</dbReference>
<comment type="caution">
    <text evidence="11">The sequence shown here is derived from an EMBL/GenBank/DDBJ whole genome shotgun (WGS) entry which is preliminary data.</text>
</comment>
<evidence type="ECO:0000256" key="7">
    <source>
        <dbReference type="RuleBase" id="RU004016"/>
    </source>
</evidence>
<keyword evidence="5" id="KW-0573">Peptidoglycan synthesis</keyword>
<evidence type="ECO:0000313" key="12">
    <source>
        <dbReference type="Proteomes" id="UP001165542"/>
    </source>
</evidence>
<gene>
    <name evidence="11" type="ORF">LLY24_13535</name>
</gene>